<organism evidence="1 2">
    <name type="scientific">Catharanthus roseus</name>
    <name type="common">Madagascar periwinkle</name>
    <name type="synonym">Vinca rosea</name>
    <dbReference type="NCBI Taxonomy" id="4058"/>
    <lineage>
        <taxon>Eukaryota</taxon>
        <taxon>Viridiplantae</taxon>
        <taxon>Streptophyta</taxon>
        <taxon>Embryophyta</taxon>
        <taxon>Tracheophyta</taxon>
        <taxon>Spermatophyta</taxon>
        <taxon>Magnoliopsida</taxon>
        <taxon>eudicotyledons</taxon>
        <taxon>Gunneridae</taxon>
        <taxon>Pentapetalae</taxon>
        <taxon>asterids</taxon>
        <taxon>lamiids</taxon>
        <taxon>Gentianales</taxon>
        <taxon>Apocynaceae</taxon>
        <taxon>Rauvolfioideae</taxon>
        <taxon>Vinceae</taxon>
        <taxon>Catharanthinae</taxon>
        <taxon>Catharanthus</taxon>
    </lineage>
</organism>
<protein>
    <submittedName>
        <fullName evidence="1">Uncharacterized protein</fullName>
    </submittedName>
</protein>
<proteinExistence type="predicted"/>
<accession>A0ACC0BCW8</accession>
<evidence type="ECO:0000313" key="1">
    <source>
        <dbReference type="EMBL" id="KAI5670470.1"/>
    </source>
</evidence>
<sequence length="455" mass="50516">MNIKVLSKEIIKPSSPTPNHLRNYKVSLLDQFSPSSYMPFIFFYPHDSTDPSPDHTSKILTQLKKSLSETLTLFYPLAGRVNDTAVYVDCNDEGVEFMEAQAIHSNLSDFLKNPNISALNNFLPCNGNGLQKGSGIAPLVVKATVFECGGIVIGLCIFHKIVDAAAAGEFLKNWGKISCGLKEKVEIPNLTSASSLFPPKESLPNDFVTDFDNFFFQGTKSLMRRFVFDSTAIKTLKNKSFSENVPNPSRVEALIAFVVQHMNAAAASKKKKSTKSGNPETIMITHPVNLRQRVDPPLPENTFGNVIWLAFAFYESDPSDPEIKPGDVVERVREAFAGLNKESLSELETEEALTSLSEVLKSVYTNENIKIYRFTSTLNMGFYEVDFGWGKPIWFGHMGDMVDYRSKQQIIFAETGENGNGGVELWVAGEEDEISVLENDEEFLAFATPNPSILS</sequence>
<gene>
    <name evidence="1" type="ORF">M9H77_10834</name>
</gene>
<evidence type="ECO:0000313" key="2">
    <source>
        <dbReference type="Proteomes" id="UP001060085"/>
    </source>
</evidence>
<keyword evidence="2" id="KW-1185">Reference proteome</keyword>
<reference evidence="2" key="1">
    <citation type="journal article" date="2023" name="Nat. Plants">
        <title>Single-cell RNA sequencing provides a high-resolution roadmap for understanding the multicellular compartmentation of specialized metabolism.</title>
        <authorList>
            <person name="Sun S."/>
            <person name="Shen X."/>
            <person name="Li Y."/>
            <person name="Li Y."/>
            <person name="Wang S."/>
            <person name="Li R."/>
            <person name="Zhang H."/>
            <person name="Shen G."/>
            <person name="Guo B."/>
            <person name="Wei J."/>
            <person name="Xu J."/>
            <person name="St-Pierre B."/>
            <person name="Chen S."/>
            <person name="Sun C."/>
        </authorList>
    </citation>
    <scope>NUCLEOTIDE SEQUENCE [LARGE SCALE GENOMIC DNA]</scope>
</reference>
<comment type="caution">
    <text evidence="1">The sequence shown here is derived from an EMBL/GenBank/DDBJ whole genome shotgun (WGS) entry which is preliminary data.</text>
</comment>
<dbReference type="EMBL" id="CM044703">
    <property type="protein sequence ID" value="KAI5670470.1"/>
    <property type="molecule type" value="Genomic_DNA"/>
</dbReference>
<name>A0ACC0BCW8_CATRO</name>
<dbReference type="Proteomes" id="UP001060085">
    <property type="component" value="Linkage Group LG03"/>
</dbReference>